<evidence type="ECO:0000256" key="2">
    <source>
        <dbReference type="SAM" id="MobiDB-lite"/>
    </source>
</evidence>
<dbReference type="ExpressionAtlas" id="A0A571BDK5">
    <property type="expression patterns" value="baseline and differential"/>
</dbReference>
<reference evidence="3 5" key="1">
    <citation type="journal article" date="2009" name="PLoS Biol.">
        <title>Lineage-specific biology revealed by a finished genome assembly of the mouse.</title>
        <authorList>
            <consortium name="Mouse Genome Sequencing Consortium"/>
            <person name="Church D.M."/>
            <person name="Goodstadt L."/>
            <person name="Hillier L.W."/>
            <person name="Zody M.C."/>
            <person name="Goldstein S."/>
            <person name="She X."/>
            <person name="Bult C.J."/>
            <person name="Agarwala R."/>
            <person name="Cherry J.L."/>
            <person name="DiCuccio M."/>
            <person name="Hlavina W."/>
            <person name="Kapustin Y."/>
            <person name="Meric P."/>
            <person name="Maglott D."/>
            <person name="Birtle Z."/>
            <person name="Marques A.C."/>
            <person name="Graves T."/>
            <person name="Zhou S."/>
            <person name="Teague B."/>
            <person name="Potamousis K."/>
            <person name="Churas C."/>
            <person name="Place M."/>
            <person name="Herschleb J."/>
            <person name="Runnheim R."/>
            <person name="Forrest D."/>
            <person name="Amos-Landgraf J."/>
            <person name="Schwartz D.C."/>
            <person name="Cheng Z."/>
            <person name="Lindblad-Toh K."/>
            <person name="Eichler E.E."/>
            <person name="Ponting C.P."/>
        </authorList>
    </citation>
    <scope>NUCLEOTIDE SEQUENCE [LARGE SCALE GENOMIC DNA]</scope>
    <source>
        <strain evidence="3 5">C57BL/6J</strain>
    </source>
</reference>
<reference evidence="3" key="4">
    <citation type="submission" date="2025-09" db="UniProtKB">
        <authorList>
            <consortium name="Ensembl"/>
        </authorList>
    </citation>
    <scope>IDENTIFICATION</scope>
    <source>
        <strain evidence="3">C57BL/6J</strain>
    </source>
</reference>
<dbReference type="Ensembl" id="ENSMUST00000238287.2">
    <property type="protein sequence ID" value="ENSMUSP00000158749.2"/>
    <property type="gene ID" value="ENSMUSG00000028637.17"/>
</dbReference>
<dbReference type="AlphaFoldDB" id="A0A571BDK5"/>
<evidence type="ECO:0000313" key="5">
    <source>
        <dbReference type="Proteomes" id="UP000000589"/>
    </source>
</evidence>
<proteinExistence type="predicted"/>
<dbReference type="Bgee" id="ENSMUSG00000028637">
    <property type="expression patterns" value="Expressed in spermatid and 176 other cell types or tissues"/>
</dbReference>
<feature type="coiled-coil region" evidence="1">
    <location>
        <begin position="102"/>
        <end position="161"/>
    </location>
</feature>
<reference evidence="3 5" key="2">
    <citation type="journal article" date="2011" name="PLoS Biol.">
        <title>Modernizing reference genome assemblies.</title>
        <authorList>
            <person name="Church D.M."/>
            <person name="Schneider V.A."/>
            <person name="Graves T."/>
            <person name="Auger K."/>
            <person name="Cunningham F."/>
            <person name="Bouk N."/>
            <person name="Chen H.C."/>
            <person name="Agarwala R."/>
            <person name="McLaren W.M."/>
            <person name="Ritchie G.R."/>
            <person name="Albracht D."/>
            <person name="Kremitzki M."/>
            <person name="Rock S."/>
            <person name="Kotkiewicz H."/>
            <person name="Kremitzki C."/>
            <person name="Wollam A."/>
            <person name="Trani L."/>
            <person name="Fulton L."/>
            <person name="Fulton R."/>
            <person name="Matthews L."/>
            <person name="Whitehead S."/>
            <person name="Chow W."/>
            <person name="Torrance J."/>
            <person name="Dunn M."/>
            <person name="Harden G."/>
            <person name="Threadgold G."/>
            <person name="Wood J."/>
            <person name="Collins J."/>
            <person name="Heath P."/>
            <person name="Griffiths G."/>
            <person name="Pelan S."/>
            <person name="Grafham D."/>
            <person name="Eichler E.E."/>
            <person name="Weinstock G."/>
            <person name="Mardis E.R."/>
            <person name="Wilson R.K."/>
            <person name="Howe K."/>
            <person name="Flicek P."/>
            <person name="Hubbard T."/>
        </authorList>
    </citation>
    <scope>NUCLEOTIDE SEQUENCE [LARGE SCALE GENOMIC DNA]</scope>
    <source>
        <strain evidence="3 5">C57BL/6J</strain>
    </source>
</reference>
<keyword evidence="5" id="KW-1185">Reference proteome</keyword>
<evidence type="ECO:0000313" key="3">
    <source>
        <dbReference type="Ensembl" id="ENSMUSP00000158749.2"/>
    </source>
</evidence>
<evidence type="ECO:0000256" key="1">
    <source>
        <dbReference type="SAM" id="Coils"/>
    </source>
</evidence>
<feature type="compositionally biased region" description="Basic and acidic residues" evidence="2">
    <location>
        <begin position="53"/>
        <end position="62"/>
    </location>
</feature>
<dbReference type="GeneTree" id="ENSGT00390000007816"/>
<dbReference type="Proteomes" id="UP000000589">
    <property type="component" value="Chromosome 4"/>
</dbReference>
<protein>
    <submittedName>
        <fullName evidence="3">Coiled-coil domain containing 30</fullName>
    </submittedName>
</protein>
<dbReference type="AGR" id="MGI:1920582"/>
<dbReference type="PANTHER" id="PTHR34479">
    <property type="entry name" value="COILED-COIL DOMAIN-CONTAINING PROTEIN 30"/>
    <property type="match status" value="1"/>
</dbReference>
<dbReference type="VEuPathDB" id="HostDB:ENSMUSG00000028637"/>
<dbReference type="SMR" id="A0A571BDK5"/>
<dbReference type="PANTHER" id="PTHR34479:SF1">
    <property type="entry name" value="COILED-COIL DOMAIN-CONTAINING PROTEIN 30"/>
    <property type="match status" value="1"/>
</dbReference>
<feature type="region of interest" description="Disordered" evidence="2">
    <location>
        <begin position="38"/>
        <end position="66"/>
    </location>
</feature>
<name>A0A571BDK5_MOUSE</name>
<reference evidence="3" key="3">
    <citation type="submission" date="2025-08" db="UniProtKB">
        <authorList>
            <consortium name="Ensembl"/>
        </authorList>
    </citation>
    <scope>IDENTIFICATION</scope>
    <source>
        <strain evidence="3">C57BL/6J</strain>
    </source>
</reference>
<dbReference type="Antibodypedia" id="52243">
    <property type="antibodies" value="62 antibodies from 10 providers"/>
</dbReference>
<dbReference type="InterPro" id="IPR052825">
    <property type="entry name" value="CCD-Prefoldin_beta-like"/>
</dbReference>
<keyword evidence="1" id="KW-0175">Coiled coil</keyword>
<organism evidence="3 5">
    <name type="scientific">Mus musculus</name>
    <name type="common">Mouse</name>
    <dbReference type="NCBI Taxonomy" id="10090"/>
    <lineage>
        <taxon>Eukaryota</taxon>
        <taxon>Metazoa</taxon>
        <taxon>Chordata</taxon>
        <taxon>Craniata</taxon>
        <taxon>Vertebrata</taxon>
        <taxon>Euteleostomi</taxon>
        <taxon>Mammalia</taxon>
        <taxon>Eutheria</taxon>
        <taxon>Euarchontoglires</taxon>
        <taxon>Glires</taxon>
        <taxon>Rodentia</taxon>
        <taxon>Myomorpha</taxon>
        <taxon>Muroidea</taxon>
        <taxon>Muridae</taxon>
        <taxon>Murinae</taxon>
        <taxon>Mus</taxon>
        <taxon>Mus</taxon>
    </lineage>
</organism>
<dbReference type="MGI" id="MGI:1920582">
    <property type="gene designation" value="Ccdc30"/>
</dbReference>
<sequence length="172" mass="19631">MCQEGLFRLALSSPRKQTACSLGERRTLAEALGLVDSTLESRRDPNSSLQKEFPQHQDEDQSRAAAPQDCLLRDVECIAQKLEASLEEIHRGAREPREEREQRTLGDALENARLEIEKLKDNLMKLKESGTTDLQRAREHNQRLDEEILALRNRVRSLDSEKKVLGEMVSVL</sequence>
<evidence type="ECO:0000313" key="4">
    <source>
        <dbReference type="MGI" id="MGI:1920582"/>
    </source>
</evidence>
<accession>A0A571BDK5</accession>
<gene>
    <name evidence="3 4" type="primary">Ccdc30</name>
</gene>